<dbReference type="Proteomes" id="UP000315783">
    <property type="component" value="Unassembled WGS sequence"/>
</dbReference>
<accession>A0A545UL85</accession>
<gene>
    <name evidence="1" type="ORF">IF1G_11120</name>
</gene>
<protein>
    <submittedName>
        <fullName evidence="1">Uncharacterized protein</fullName>
    </submittedName>
</protein>
<evidence type="ECO:0000313" key="1">
    <source>
        <dbReference type="EMBL" id="TQV90228.1"/>
    </source>
</evidence>
<evidence type="ECO:0000313" key="2">
    <source>
        <dbReference type="Proteomes" id="UP000315783"/>
    </source>
</evidence>
<organism evidence="1 2">
    <name type="scientific">Cordyceps javanica</name>
    <dbReference type="NCBI Taxonomy" id="43265"/>
    <lineage>
        <taxon>Eukaryota</taxon>
        <taxon>Fungi</taxon>
        <taxon>Dikarya</taxon>
        <taxon>Ascomycota</taxon>
        <taxon>Pezizomycotina</taxon>
        <taxon>Sordariomycetes</taxon>
        <taxon>Hypocreomycetidae</taxon>
        <taxon>Hypocreales</taxon>
        <taxon>Cordycipitaceae</taxon>
        <taxon>Cordyceps</taxon>
    </lineage>
</organism>
<reference evidence="1 2" key="1">
    <citation type="journal article" date="2019" name="Appl. Microbiol. Biotechnol.">
        <title>Genome sequence of Isaria javanica and comparative genome analysis insights into family S53 peptidase evolution in fungal entomopathogens.</title>
        <authorList>
            <person name="Lin R."/>
            <person name="Zhang X."/>
            <person name="Xin B."/>
            <person name="Zou M."/>
            <person name="Gao Y."/>
            <person name="Qin F."/>
            <person name="Hu Q."/>
            <person name="Xie B."/>
            <person name="Cheng X."/>
        </authorList>
    </citation>
    <scope>NUCLEOTIDE SEQUENCE [LARGE SCALE GENOMIC DNA]</scope>
    <source>
        <strain evidence="1 2">IJ1G</strain>
    </source>
</reference>
<proteinExistence type="predicted"/>
<dbReference type="AlphaFoldDB" id="A0A545UL85"/>
<keyword evidence="2" id="KW-1185">Reference proteome</keyword>
<name>A0A545UL85_9HYPO</name>
<comment type="caution">
    <text evidence="1">The sequence shown here is derived from an EMBL/GenBank/DDBJ whole genome shotgun (WGS) entry which is preliminary data.</text>
</comment>
<dbReference type="EMBL" id="SPUK01000031">
    <property type="protein sequence ID" value="TQV90228.1"/>
    <property type="molecule type" value="Genomic_DNA"/>
</dbReference>
<sequence length="129" mass="14495">MNSASSINEEPHKIISGWFMTIYHEFYEMESTARALAEKRDRERSLLLQQKQLLENQVMEADLALAAQMELIRAQTGQISTLKPTAMNQRGALQNAGESVEVTAVAHDGILAETGHVPVDYDIRSYVYI</sequence>